<gene>
    <name evidence="11" type="primary">CCHCR1_2</name>
    <name evidence="11" type="ORF">OS493_000795</name>
</gene>
<dbReference type="AlphaFoldDB" id="A0A9W9ZT91"/>
<evidence type="ECO:0000256" key="10">
    <source>
        <dbReference type="ARBA" id="ARBA00031932"/>
    </source>
</evidence>
<proteinExistence type="predicted"/>
<evidence type="ECO:0000256" key="8">
    <source>
        <dbReference type="ARBA" id="ARBA00023054"/>
    </source>
</evidence>
<evidence type="ECO:0000256" key="5">
    <source>
        <dbReference type="ARBA" id="ARBA00022473"/>
    </source>
</evidence>
<accession>A0A9W9ZT91</accession>
<evidence type="ECO:0000256" key="4">
    <source>
        <dbReference type="ARBA" id="ARBA00016468"/>
    </source>
</evidence>
<reference evidence="11" key="1">
    <citation type="submission" date="2023-01" db="EMBL/GenBank/DDBJ databases">
        <title>Genome assembly of the deep-sea coral Lophelia pertusa.</title>
        <authorList>
            <person name="Herrera S."/>
            <person name="Cordes E."/>
        </authorList>
    </citation>
    <scope>NUCLEOTIDE SEQUENCE</scope>
    <source>
        <strain evidence="11">USNM1676648</strain>
        <tissue evidence="11">Polyp</tissue>
    </source>
</reference>
<evidence type="ECO:0000256" key="3">
    <source>
        <dbReference type="ARBA" id="ARBA00004496"/>
    </source>
</evidence>
<evidence type="ECO:0000256" key="7">
    <source>
        <dbReference type="ARBA" id="ARBA00022782"/>
    </source>
</evidence>
<organism evidence="11 12">
    <name type="scientific">Desmophyllum pertusum</name>
    <dbReference type="NCBI Taxonomy" id="174260"/>
    <lineage>
        <taxon>Eukaryota</taxon>
        <taxon>Metazoa</taxon>
        <taxon>Cnidaria</taxon>
        <taxon>Anthozoa</taxon>
        <taxon>Hexacorallia</taxon>
        <taxon>Scleractinia</taxon>
        <taxon>Caryophylliina</taxon>
        <taxon>Caryophylliidae</taxon>
        <taxon>Desmophyllum</taxon>
    </lineage>
</organism>
<evidence type="ECO:0000256" key="9">
    <source>
        <dbReference type="ARBA" id="ARBA00023242"/>
    </source>
</evidence>
<evidence type="ECO:0000256" key="6">
    <source>
        <dbReference type="ARBA" id="ARBA00022490"/>
    </source>
</evidence>
<keyword evidence="6" id="KW-0963">Cytoplasm</keyword>
<dbReference type="Proteomes" id="UP001163046">
    <property type="component" value="Unassembled WGS sequence"/>
</dbReference>
<sequence length="100" mass="11865">MSSLLQENDNLRSTVELLNVRLSSINEILSIQEKELMKFQSKFTKDAGNKQDGLLTKWREKVFALLVQLKSQEIIHEKEERKERAQVKHLMKEWRNPSKK</sequence>
<protein>
    <recommendedName>
        <fullName evidence="4">Coiled-coil alpha-helical rod protein 1</fullName>
    </recommendedName>
    <alternativeName>
        <fullName evidence="10">Alpha-helical coiled-coil rod protein</fullName>
    </alternativeName>
</protein>
<dbReference type="EMBL" id="MU825873">
    <property type="protein sequence ID" value="KAJ7387466.1"/>
    <property type="molecule type" value="Genomic_DNA"/>
</dbReference>
<dbReference type="GO" id="GO:0005814">
    <property type="term" value="C:centriole"/>
    <property type="evidence" value="ECO:0007669"/>
    <property type="project" value="TreeGrafter"/>
</dbReference>
<dbReference type="GO" id="GO:0006611">
    <property type="term" value="P:protein export from nucleus"/>
    <property type="evidence" value="ECO:0007669"/>
    <property type="project" value="TreeGrafter"/>
</dbReference>
<dbReference type="GO" id="GO:0005634">
    <property type="term" value="C:nucleus"/>
    <property type="evidence" value="ECO:0007669"/>
    <property type="project" value="UniProtKB-SubCell"/>
</dbReference>
<dbReference type="PANTHER" id="PTHR46822">
    <property type="entry name" value="COILED-COIL ALPHA-HELICAL ROD PROTEIN 1"/>
    <property type="match status" value="1"/>
</dbReference>
<keyword evidence="9" id="KW-0539">Nucleus</keyword>
<dbReference type="OrthoDB" id="5968720at2759"/>
<evidence type="ECO:0000256" key="2">
    <source>
        <dbReference type="ARBA" id="ARBA00004123"/>
    </source>
</evidence>
<dbReference type="InterPro" id="IPR009800">
    <property type="entry name" value="HCR"/>
</dbReference>
<comment type="function">
    <text evidence="1">May be a regulator of keratinocyte proliferation or differentiation.</text>
</comment>
<dbReference type="Pfam" id="PF07111">
    <property type="entry name" value="HCR"/>
    <property type="match status" value="1"/>
</dbReference>
<keyword evidence="7" id="KW-0221">Differentiation</keyword>
<dbReference type="PANTHER" id="PTHR46822:SF1">
    <property type="entry name" value="COILED-COIL ALPHA-HELICAL ROD PROTEIN 1"/>
    <property type="match status" value="1"/>
</dbReference>
<name>A0A9W9ZT91_9CNID</name>
<evidence type="ECO:0000313" key="12">
    <source>
        <dbReference type="Proteomes" id="UP001163046"/>
    </source>
</evidence>
<evidence type="ECO:0000313" key="11">
    <source>
        <dbReference type="EMBL" id="KAJ7387466.1"/>
    </source>
</evidence>
<dbReference type="GO" id="GO:0005737">
    <property type="term" value="C:cytoplasm"/>
    <property type="evidence" value="ECO:0007669"/>
    <property type="project" value="UniProtKB-SubCell"/>
</dbReference>
<keyword evidence="5" id="KW-0217">Developmental protein</keyword>
<keyword evidence="8" id="KW-0175">Coiled coil</keyword>
<comment type="caution">
    <text evidence="11">The sequence shown here is derived from an EMBL/GenBank/DDBJ whole genome shotgun (WGS) entry which is preliminary data.</text>
</comment>
<evidence type="ECO:0000256" key="1">
    <source>
        <dbReference type="ARBA" id="ARBA00003936"/>
    </source>
</evidence>
<dbReference type="GO" id="GO:0030154">
    <property type="term" value="P:cell differentiation"/>
    <property type="evidence" value="ECO:0007669"/>
    <property type="project" value="UniProtKB-KW"/>
</dbReference>
<keyword evidence="12" id="KW-1185">Reference proteome</keyword>
<comment type="subcellular location">
    <subcellularLocation>
        <location evidence="3">Cytoplasm</location>
    </subcellularLocation>
    <subcellularLocation>
        <location evidence="2">Nucleus</location>
    </subcellularLocation>
</comment>